<feature type="transmembrane region" description="Helical" evidence="1">
    <location>
        <begin position="40"/>
        <end position="60"/>
    </location>
</feature>
<keyword evidence="1" id="KW-0472">Membrane</keyword>
<dbReference type="AlphaFoldDB" id="A0A167H296"/>
<dbReference type="Proteomes" id="UP000077013">
    <property type="component" value="Unassembled WGS sequence"/>
</dbReference>
<proteinExistence type="predicted"/>
<evidence type="ECO:0000313" key="3">
    <source>
        <dbReference type="Proteomes" id="UP000077013"/>
    </source>
</evidence>
<evidence type="ECO:0008006" key="4">
    <source>
        <dbReference type="Google" id="ProtNLM"/>
    </source>
</evidence>
<organism evidence="2 3">
    <name type="scientific">Cochleicola gelatinilyticus</name>
    <dbReference type="NCBI Taxonomy" id="1763537"/>
    <lineage>
        <taxon>Bacteria</taxon>
        <taxon>Pseudomonadati</taxon>
        <taxon>Bacteroidota</taxon>
        <taxon>Flavobacteriia</taxon>
        <taxon>Flavobacteriales</taxon>
        <taxon>Flavobacteriaceae</taxon>
        <taxon>Cochleicola</taxon>
    </lineage>
</organism>
<evidence type="ECO:0000313" key="2">
    <source>
        <dbReference type="EMBL" id="OAB78138.1"/>
    </source>
</evidence>
<keyword evidence="1" id="KW-1133">Transmembrane helix</keyword>
<keyword evidence="3" id="KW-1185">Reference proteome</keyword>
<keyword evidence="1" id="KW-0812">Transmembrane</keyword>
<name>A0A167H296_9FLAO</name>
<feature type="transmembrane region" description="Helical" evidence="1">
    <location>
        <begin position="12"/>
        <end position="28"/>
    </location>
</feature>
<gene>
    <name evidence="2" type="ORF">ULVI_11695</name>
</gene>
<feature type="transmembrane region" description="Helical" evidence="1">
    <location>
        <begin position="66"/>
        <end position="84"/>
    </location>
</feature>
<accession>A0A167H296</accession>
<evidence type="ECO:0000256" key="1">
    <source>
        <dbReference type="SAM" id="Phobius"/>
    </source>
</evidence>
<comment type="caution">
    <text evidence="2">The sequence shown here is derived from an EMBL/GenBank/DDBJ whole genome shotgun (WGS) entry which is preliminary data.</text>
</comment>
<dbReference type="STRING" id="1763537.ULVI_11695"/>
<reference evidence="2 3" key="1">
    <citation type="submission" date="2016-02" db="EMBL/GenBank/DDBJ databases">
        <title>Ulvibacter sp. LPB0005, isolated from Thais luteostoma.</title>
        <authorList>
            <person name="Shin S.-K."/>
            <person name="Yi H."/>
        </authorList>
    </citation>
    <scope>NUCLEOTIDE SEQUENCE [LARGE SCALE GENOMIC DNA]</scope>
    <source>
        <strain evidence="2 3">LPB0005</strain>
    </source>
</reference>
<sequence>MNQQPSGKSKAIIAYITFIGMFIAYFMNRDQKHAFATWHIKNMFGLVLILLISQVIQAYVDLLIGEIIWVISFLLWVFSMIMAISNKQKAIPVLSEKFQQWFTFLD</sequence>
<dbReference type="EMBL" id="LRXL01000045">
    <property type="protein sequence ID" value="OAB78138.1"/>
    <property type="molecule type" value="Genomic_DNA"/>
</dbReference>
<protein>
    <recommendedName>
        <fullName evidence="4">Import component protein</fullName>
    </recommendedName>
</protein>